<dbReference type="GO" id="GO:0009897">
    <property type="term" value="C:external side of plasma membrane"/>
    <property type="evidence" value="ECO:0007669"/>
    <property type="project" value="TreeGrafter"/>
</dbReference>
<sequence length="554" mass="62418">MSLPFLRTHCGTVGARMWRDLGLAVLVLLSAAVESNSTSPPGKPVLLSCRSPEKETFTCWWEPGSDGGLPTTYRLYYERERLEGVHECPDYWSAGSNSCFFNKTHTLIWVDYYLTVVASNALGNATSDIFKMDVMEIMKPNVPENVTLLVVETEDSPYLHIRWEHPRNTDTESGWVTIKYELRIKQEKNNKWKEYMSGTQSHFSLYSIAPGGVYTVQVRCKLDHGSWSEWTNSTNVKVPNYVQNERSFWILVATLSAIPFMAAMCILIVKRENVKQCVLPPVPGPKIRGVDFHLLMSGQSEDSTNALIINQNFPLIVGWKDQMEEYLIVTENDIGPPSDASHCQKRKKSLIIPAGFCSDWEIQCKSTHIQNDCAGGTKNETGNFPKNNKSLSGESLSYMEPSKLQKQQCLGQNFVNTEATDPSPLNYDNAVKPFTNSGYVDIRKHVENTQEVNVKQVDYSRVEDVNGDNVFILNNKNLAFNSSGYMDFQRQEEKLSEDYSRVKEVGSNNVVVLQIQDMSADTKNPHATGAHKMGVCTELINSEYIDTIPAPPLM</sequence>
<dbReference type="InterPro" id="IPR003961">
    <property type="entry name" value="FN3_dom"/>
</dbReference>
<dbReference type="FunFam" id="2.60.40.10:FF:000287">
    <property type="entry name" value="Prolactin receptor"/>
    <property type="match status" value="1"/>
</dbReference>
<feature type="chain" id="PRO_5043579649" description="Prolactin receptor" evidence="15">
    <location>
        <begin position="36"/>
        <end position="554"/>
    </location>
</feature>
<evidence type="ECO:0000256" key="1">
    <source>
        <dbReference type="ARBA" id="ARBA00004479"/>
    </source>
</evidence>
<keyword evidence="12" id="KW-0675">Receptor</keyword>
<reference evidence="17" key="3">
    <citation type="submission" date="2025-09" db="UniProtKB">
        <authorList>
            <consortium name="Ensembl"/>
        </authorList>
    </citation>
    <scope>IDENTIFICATION</scope>
</reference>
<dbReference type="SMART" id="SM00060">
    <property type="entry name" value="FN3"/>
    <property type="match status" value="2"/>
</dbReference>
<dbReference type="AlphaFoldDB" id="A0A671UH65"/>
<feature type="domain" description="Fibronectin type-III" evidence="16">
    <location>
        <begin position="40"/>
        <end position="141"/>
    </location>
</feature>
<evidence type="ECO:0000259" key="16">
    <source>
        <dbReference type="PROSITE" id="PS50853"/>
    </source>
</evidence>
<evidence type="ECO:0000313" key="17">
    <source>
        <dbReference type="Ensembl" id="ENSSAUP00010013290.1"/>
    </source>
</evidence>
<reference evidence="17" key="2">
    <citation type="submission" date="2025-08" db="UniProtKB">
        <authorList>
            <consortium name="Ensembl"/>
        </authorList>
    </citation>
    <scope>IDENTIFICATION</scope>
</reference>
<name>A0A671UH65_SPAAU</name>
<evidence type="ECO:0000256" key="5">
    <source>
        <dbReference type="ARBA" id="ARBA00022723"/>
    </source>
</evidence>
<evidence type="ECO:0000313" key="18">
    <source>
        <dbReference type="Proteomes" id="UP000472265"/>
    </source>
</evidence>
<keyword evidence="13" id="KW-0325">Glycoprotein</keyword>
<dbReference type="GO" id="GO:0046872">
    <property type="term" value="F:metal ion binding"/>
    <property type="evidence" value="ECO:0007669"/>
    <property type="project" value="UniProtKB-KW"/>
</dbReference>
<keyword evidence="4 14" id="KW-0812">Transmembrane</keyword>
<evidence type="ECO:0000256" key="13">
    <source>
        <dbReference type="ARBA" id="ARBA00023180"/>
    </source>
</evidence>
<dbReference type="PANTHER" id="PTHR23037:SF28">
    <property type="entry name" value="ERYTHROPOIETIN RECEPTOR"/>
    <property type="match status" value="1"/>
</dbReference>
<feature type="signal peptide" evidence="15">
    <location>
        <begin position="1"/>
        <end position="35"/>
    </location>
</feature>
<dbReference type="InterPro" id="IPR013783">
    <property type="entry name" value="Ig-like_fold"/>
</dbReference>
<evidence type="ECO:0000256" key="6">
    <source>
        <dbReference type="ARBA" id="ARBA00022729"/>
    </source>
</evidence>
<evidence type="ECO:0000256" key="10">
    <source>
        <dbReference type="ARBA" id="ARBA00023136"/>
    </source>
</evidence>
<dbReference type="InterPro" id="IPR015152">
    <property type="entry name" value="Growth/epo_recpt_lig-bind"/>
</dbReference>
<dbReference type="GO" id="GO:0004896">
    <property type="term" value="F:cytokine receptor activity"/>
    <property type="evidence" value="ECO:0007669"/>
    <property type="project" value="TreeGrafter"/>
</dbReference>
<keyword evidence="10 14" id="KW-0472">Membrane</keyword>
<dbReference type="PROSITE" id="PS50853">
    <property type="entry name" value="FN3"/>
    <property type="match status" value="2"/>
</dbReference>
<keyword evidence="8" id="KW-0862">Zinc</keyword>
<keyword evidence="5" id="KW-0479">Metal-binding</keyword>
<keyword evidence="11" id="KW-1015">Disulfide bond</keyword>
<comment type="subcellular location">
    <subcellularLocation>
        <location evidence="1">Membrane</location>
        <topology evidence="1">Single-pass type I membrane protein</topology>
    </subcellularLocation>
</comment>
<evidence type="ECO:0000256" key="15">
    <source>
        <dbReference type="SAM" id="SignalP"/>
    </source>
</evidence>
<dbReference type="FunFam" id="2.60.40.10:FF:000358">
    <property type="entry name" value="Prolactin receptor"/>
    <property type="match status" value="1"/>
</dbReference>
<evidence type="ECO:0000256" key="14">
    <source>
        <dbReference type="SAM" id="Phobius"/>
    </source>
</evidence>
<keyword evidence="9 14" id="KW-1133">Transmembrane helix</keyword>
<feature type="transmembrane region" description="Helical" evidence="14">
    <location>
        <begin position="248"/>
        <end position="269"/>
    </location>
</feature>
<dbReference type="OMA" id="FTIYSID"/>
<evidence type="ECO:0000256" key="7">
    <source>
        <dbReference type="ARBA" id="ARBA00022737"/>
    </source>
</evidence>
<dbReference type="InterPro" id="IPR036116">
    <property type="entry name" value="FN3_sf"/>
</dbReference>
<protein>
    <recommendedName>
        <fullName evidence="3">Prolactin receptor</fullName>
    </recommendedName>
</protein>
<keyword evidence="7" id="KW-0677">Repeat</keyword>
<evidence type="ECO:0000256" key="3">
    <source>
        <dbReference type="ARBA" id="ARBA00019818"/>
    </source>
</evidence>
<dbReference type="PANTHER" id="PTHR23037">
    <property type="entry name" value="CYTOKINE RECEPTOR"/>
    <property type="match status" value="1"/>
</dbReference>
<dbReference type="SUPFAM" id="SSF49265">
    <property type="entry name" value="Fibronectin type III"/>
    <property type="match status" value="2"/>
</dbReference>
<gene>
    <name evidence="17" type="primary">prlrb</name>
</gene>
<keyword evidence="6 15" id="KW-0732">Signal</keyword>
<evidence type="ECO:0000256" key="12">
    <source>
        <dbReference type="ARBA" id="ARBA00023170"/>
    </source>
</evidence>
<reference evidence="17" key="1">
    <citation type="submission" date="2021-04" db="EMBL/GenBank/DDBJ databases">
        <authorList>
            <consortium name="Wellcome Sanger Institute Data Sharing"/>
        </authorList>
    </citation>
    <scope>NUCLEOTIDE SEQUENCE [LARGE SCALE GENOMIC DNA]</scope>
</reference>
<organism evidence="17 18">
    <name type="scientific">Sparus aurata</name>
    <name type="common">Gilthead sea bream</name>
    <dbReference type="NCBI Taxonomy" id="8175"/>
    <lineage>
        <taxon>Eukaryota</taxon>
        <taxon>Metazoa</taxon>
        <taxon>Chordata</taxon>
        <taxon>Craniata</taxon>
        <taxon>Vertebrata</taxon>
        <taxon>Euteleostomi</taxon>
        <taxon>Actinopterygii</taxon>
        <taxon>Neopterygii</taxon>
        <taxon>Teleostei</taxon>
        <taxon>Neoteleostei</taxon>
        <taxon>Acanthomorphata</taxon>
        <taxon>Eupercaria</taxon>
        <taxon>Spariformes</taxon>
        <taxon>Sparidae</taxon>
        <taxon>Sparus</taxon>
    </lineage>
</organism>
<keyword evidence="18" id="KW-1185">Reference proteome</keyword>
<dbReference type="Pfam" id="PF09067">
    <property type="entry name" value="EpoR_lig-bind"/>
    <property type="match status" value="1"/>
</dbReference>
<dbReference type="GeneTree" id="ENSGT00940000154851"/>
<accession>A0A671UH65</accession>
<evidence type="ECO:0000256" key="9">
    <source>
        <dbReference type="ARBA" id="ARBA00022989"/>
    </source>
</evidence>
<dbReference type="CDD" id="cd00063">
    <property type="entry name" value="FN3"/>
    <property type="match status" value="2"/>
</dbReference>
<evidence type="ECO:0000256" key="8">
    <source>
        <dbReference type="ARBA" id="ARBA00022833"/>
    </source>
</evidence>
<dbReference type="InParanoid" id="A0A671UH65"/>
<evidence type="ECO:0000256" key="2">
    <source>
        <dbReference type="ARBA" id="ARBA00007885"/>
    </source>
</evidence>
<comment type="similarity">
    <text evidence="2">Belongs to the type I cytokine receptor family. Type 1 subfamily.</text>
</comment>
<evidence type="ECO:0000256" key="4">
    <source>
        <dbReference type="ARBA" id="ARBA00022692"/>
    </source>
</evidence>
<proteinExistence type="inferred from homology"/>
<evidence type="ECO:0000256" key="11">
    <source>
        <dbReference type="ARBA" id="ARBA00023157"/>
    </source>
</evidence>
<dbReference type="Gene3D" id="2.60.40.10">
    <property type="entry name" value="Immunoglobulins"/>
    <property type="match status" value="2"/>
</dbReference>
<dbReference type="Proteomes" id="UP000472265">
    <property type="component" value="Chromosome 5"/>
</dbReference>
<feature type="domain" description="Fibronectin type-III" evidence="16">
    <location>
        <begin position="142"/>
        <end position="241"/>
    </location>
</feature>
<dbReference type="Ensembl" id="ENSSAUT00010014134.1">
    <property type="protein sequence ID" value="ENSSAUP00010013290.1"/>
    <property type="gene ID" value="ENSSAUG00010006317.1"/>
</dbReference>